<dbReference type="PROSITE" id="PS51084">
    <property type="entry name" value="HIT_2"/>
    <property type="match status" value="1"/>
</dbReference>
<keyword evidence="3" id="KW-0378">Hydrolase</keyword>
<protein>
    <submittedName>
        <fullName evidence="3">Diadenosine tetraphosphate (Ap4A) HIT family hydrolase</fullName>
    </submittedName>
</protein>
<evidence type="ECO:0000313" key="3">
    <source>
        <dbReference type="EMBL" id="PKB41386.1"/>
    </source>
</evidence>
<feature type="domain" description="HIT" evidence="2">
    <location>
        <begin position="4"/>
        <end position="111"/>
    </location>
</feature>
<dbReference type="SUPFAM" id="SSF54197">
    <property type="entry name" value="HIT-like"/>
    <property type="match status" value="1"/>
</dbReference>
<sequence>MYERIAAAERGENPTVMIRMSTGWAVIGDTQHLPGYSLLLYAGTANHLSDLDRVERADFPMDMSILGEAVANVCQRFDSGYRRINYEILGNSFEHLHAHVHPRYEWEPPAHRHSPVWTYPDRKSPRYALSDRYHLLREAMTAELQQLVHLTSVGERSDSPV</sequence>
<dbReference type="AlphaFoldDB" id="A0AA44UVL4"/>
<evidence type="ECO:0000313" key="4">
    <source>
        <dbReference type="Proteomes" id="UP000232453"/>
    </source>
</evidence>
<dbReference type="InterPro" id="IPR011146">
    <property type="entry name" value="HIT-like"/>
</dbReference>
<feature type="short sequence motif" description="Histidine triad motif" evidence="1">
    <location>
        <begin position="95"/>
        <end position="99"/>
    </location>
</feature>
<organism evidence="3 4">
    <name type="scientific">Pseudonocardia alni</name>
    <name type="common">Amycolata alni</name>
    <dbReference type="NCBI Taxonomy" id="33907"/>
    <lineage>
        <taxon>Bacteria</taxon>
        <taxon>Bacillati</taxon>
        <taxon>Actinomycetota</taxon>
        <taxon>Actinomycetes</taxon>
        <taxon>Pseudonocardiales</taxon>
        <taxon>Pseudonocardiaceae</taxon>
        <taxon>Pseudonocardia</taxon>
    </lineage>
</organism>
<dbReference type="Gene3D" id="3.30.428.10">
    <property type="entry name" value="HIT-like"/>
    <property type="match status" value="1"/>
</dbReference>
<gene>
    <name evidence="3" type="ORF">ATL51_0048</name>
</gene>
<evidence type="ECO:0000256" key="1">
    <source>
        <dbReference type="PROSITE-ProRule" id="PRU00464"/>
    </source>
</evidence>
<accession>A0AA44UVL4</accession>
<dbReference type="RefSeq" id="WP_100877172.1">
    <property type="nucleotide sequence ID" value="NZ_JBEZGR010000027.1"/>
</dbReference>
<comment type="caution">
    <text evidence="3">The sequence shown here is derived from an EMBL/GenBank/DDBJ whole genome shotgun (WGS) entry which is preliminary data.</text>
</comment>
<reference evidence="3 4" key="1">
    <citation type="submission" date="2017-11" db="EMBL/GenBank/DDBJ databases">
        <title>Sequencing the genomes of 1000 actinobacteria strains.</title>
        <authorList>
            <person name="Klenk H.-P."/>
        </authorList>
    </citation>
    <scope>NUCLEOTIDE SEQUENCE [LARGE SCALE GENOMIC DNA]</scope>
    <source>
        <strain evidence="3 4">DSM 44104</strain>
    </source>
</reference>
<dbReference type="GO" id="GO:0016787">
    <property type="term" value="F:hydrolase activity"/>
    <property type="evidence" value="ECO:0007669"/>
    <property type="project" value="UniProtKB-KW"/>
</dbReference>
<evidence type="ECO:0000259" key="2">
    <source>
        <dbReference type="PROSITE" id="PS51084"/>
    </source>
</evidence>
<name>A0AA44UVL4_PSEA5</name>
<dbReference type="Proteomes" id="UP000232453">
    <property type="component" value="Unassembled WGS sequence"/>
</dbReference>
<proteinExistence type="predicted"/>
<dbReference type="InterPro" id="IPR036265">
    <property type="entry name" value="HIT-like_sf"/>
</dbReference>
<dbReference type="EMBL" id="PHUJ01000001">
    <property type="protein sequence ID" value="PKB41386.1"/>
    <property type="molecule type" value="Genomic_DNA"/>
</dbReference>